<protein>
    <recommendedName>
        <fullName evidence="2">RNA-binding protein 48</fullName>
    </recommendedName>
</protein>
<dbReference type="GO" id="GO:0003723">
    <property type="term" value="F:RNA binding"/>
    <property type="evidence" value="ECO:0007669"/>
    <property type="project" value="UniProtKB-UniRule"/>
</dbReference>
<name>A0A914BMS2_PATMI</name>
<evidence type="ECO:0000256" key="7">
    <source>
        <dbReference type="ARBA" id="ARBA00035004"/>
    </source>
</evidence>
<organism evidence="11 12">
    <name type="scientific">Patiria miniata</name>
    <name type="common">Bat star</name>
    <name type="synonym">Asterina miniata</name>
    <dbReference type="NCBI Taxonomy" id="46514"/>
    <lineage>
        <taxon>Eukaryota</taxon>
        <taxon>Metazoa</taxon>
        <taxon>Echinodermata</taxon>
        <taxon>Eleutherozoa</taxon>
        <taxon>Asterozoa</taxon>
        <taxon>Asteroidea</taxon>
        <taxon>Valvatacea</taxon>
        <taxon>Valvatida</taxon>
        <taxon>Asterinidae</taxon>
        <taxon>Patiria</taxon>
    </lineage>
</organism>
<dbReference type="CDD" id="cd12442">
    <property type="entry name" value="RRM_RBM48"/>
    <property type="match status" value="1"/>
</dbReference>
<comment type="similarity">
    <text evidence="1">Belongs to the RBM48 family.</text>
</comment>
<feature type="compositionally biased region" description="Polar residues" evidence="9">
    <location>
        <begin position="172"/>
        <end position="186"/>
    </location>
</feature>
<evidence type="ECO:0000259" key="10">
    <source>
        <dbReference type="PROSITE" id="PS50102"/>
    </source>
</evidence>
<dbReference type="PROSITE" id="PS50102">
    <property type="entry name" value="RRM"/>
    <property type="match status" value="1"/>
</dbReference>
<evidence type="ECO:0000313" key="12">
    <source>
        <dbReference type="Proteomes" id="UP000887568"/>
    </source>
</evidence>
<evidence type="ECO:0000256" key="3">
    <source>
        <dbReference type="ARBA" id="ARBA00022664"/>
    </source>
</evidence>
<feature type="region of interest" description="Disordered" evidence="9">
    <location>
        <begin position="270"/>
        <end position="462"/>
    </location>
</feature>
<reference evidence="11" key="1">
    <citation type="submission" date="2022-11" db="UniProtKB">
        <authorList>
            <consortium name="EnsemblMetazoa"/>
        </authorList>
    </citation>
    <scope>IDENTIFICATION</scope>
</reference>
<feature type="region of interest" description="Disordered" evidence="9">
    <location>
        <begin position="141"/>
        <end position="231"/>
    </location>
</feature>
<dbReference type="GeneID" id="119744742"/>
<dbReference type="InterPro" id="IPR035979">
    <property type="entry name" value="RBD_domain_sf"/>
</dbReference>
<proteinExistence type="inferred from homology"/>
<accession>A0A914BMS2</accession>
<feature type="compositionally biased region" description="Low complexity" evidence="9">
    <location>
        <begin position="487"/>
        <end position="506"/>
    </location>
</feature>
<feature type="compositionally biased region" description="Basic and acidic residues" evidence="9">
    <location>
        <begin position="316"/>
        <end position="349"/>
    </location>
</feature>
<sequence length="514" mass="56820">MAARMDHHRRKKICDVRPAYRDGRSEKAVKVYTINQESCYLIIQGVPDIKVTEELLKLFSLYGTIEEYRILEDFPAEAFTKVYWVKYVELQAARVAKRKMDDRPFYGGTLHVSYAPEYESVEDTGRKLQERRKEVARRLKKLQQESNEVPSTSHGKPASTMQDSNDPLALKSGTQTSTGQDLNKSQLIGPRKPDSLPNTSTDSHQSVNESSVTLPGDHSEEIPEQLPAPPRTLPVWEWEYPVTSRDQYPRLPTAHATLPRNFNPYPDGYEPNIPGNQHKNNLTPMSNTVTNTEGIPVTTTGASDLGQTGARPKFKLGRDSHRGDSAKEEKNQRPRLRFLERVAWRESGKHGGVKSRSETPSQDGTSANNRTRPVSLKGPHPDQCSNPPTQTSGRVPPNLQTSSFVPRQLLGKRKHTTESSQPEQAGFGLSCEGGAGHSEQRGHGDTGLTEAETPPVTGDASFDRTVQNIRRQMRNVVPARSQVAGVQQQVAPAPQPAAAAAPAGGPSATKRPRI</sequence>
<dbReference type="EnsemblMetazoa" id="XM_038220839.1">
    <property type="protein sequence ID" value="XP_038076767.1"/>
    <property type="gene ID" value="LOC119744742"/>
</dbReference>
<feature type="compositionally biased region" description="Polar residues" evidence="9">
    <location>
        <begin position="358"/>
        <end position="372"/>
    </location>
</feature>
<dbReference type="GO" id="GO:0005654">
    <property type="term" value="C:nucleoplasm"/>
    <property type="evidence" value="ECO:0007669"/>
    <property type="project" value="TreeGrafter"/>
</dbReference>
<keyword evidence="3" id="KW-0507">mRNA processing</keyword>
<evidence type="ECO:0000256" key="6">
    <source>
        <dbReference type="ARBA" id="ARBA00023187"/>
    </source>
</evidence>
<comment type="function">
    <text evidence="7">As a component of the minor spliceosome, involved in the splicing of U12-type introns in pre-mRNAs.</text>
</comment>
<feature type="compositionally biased region" description="Polar residues" evidence="9">
    <location>
        <begin position="196"/>
        <end position="213"/>
    </location>
</feature>
<feature type="compositionally biased region" description="Polar residues" evidence="9">
    <location>
        <begin position="144"/>
        <end position="165"/>
    </location>
</feature>
<evidence type="ECO:0000256" key="4">
    <source>
        <dbReference type="ARBA" id="ARBA00022728"/>
    </source>
</evidence>
<keyword evidence="4" id="KW-0747">Spliceosome</keyword>
<dbReference type="InterPro" id="IPR000504">
    <property type="entry name" value="RRM_dom"/>
</dbReference>
<keyword evidence="6" id="KW-0508">mRNA splicing</keyword>
<dbReference type="RefSeq" id="XP_038076767.1">
    <property type="nucleotide sequence ID" value="XM_038220839.1"/>
</dbReference>
<dbReference type="PANTHER" id="PTHR20957">
    <property type="entry name" value="RNA-BINDING PROTEIN 48"/>
    <property type="match status" value="1"/>
</dbReference>
<evidence type="ECO:0000256" key="2">
    <source>
        <dbReference type="ARBA" id="ARBA00015189"/>
    </source>
</evidence>
<dbReference type="AlphaFoldDB" id="A0A914BMS2"/>
<dbReference type="GO" id="GO:0006397">
    <property type="term" value="P:mRNA processing"/>
    <property type="evidence" value="ECO:0007669"/>
    <property type="project" value="UniProtKB-KW"/>
</dbReference>
<dbReference type="InterPro" id="IPR012677">
    <property type="entry name" value="Nucleotide-bd_a/b_plait_sf"/>
</dbReference>
<evidence type="ECO:0000256" key="9">
    <source>
        <dbReference type="SAM" id="MobiDB-lite"/>
    </source>
</evidence>
<feature type="compositionally biased region" description="Polar residues" evidence="9">
    <location>
        <begin position="274"/>
        <end position="306"/>
    </location>
</feature>
<dbReference type="Gene3D" id="3.30.70.330">
    <property type="match status" value="1"/>
</dbReference>
<evidence type="ECO:0000313" key="11">
    <source>
        <dbReference type="EnsemblMetazoa" id="XP_038076767.1"/>
    </source>
</evidence>
<evidence type="ECO:0000256" key="1">
    <source>
        <dbReference type="ARBA" id="ARBA00006938"/>
    </source>
</evidence>
<dbReference type="InterPro" id="IPR034264">
    <property type="entry name" value="RBM48_RRM"/>
</dbReference>
<keyword evidence="12" id="KW-1185">Reference proteome</keyword>
<evidence type="ECO:0000256" key="5">
    <source>
        <dbReference type="ARBA" id="ARBA00022884"/>
    </source>
</evidence>
<dbReference type="PANTHER" id="PTHR20957:SF0">
    <property type="entry name" value="RNA-BINDING PROTEIN 48"/>
    <property type="match status" value="1"/>
</dbReference>
<evidence type="ECO:0000256" key="8">
    <source>
        <dbReference type="PROSITE-ProRule" id="PRU00176"/>
    </source>
</evidence>
<dbReference type="Proteomes" id="UP000887568">
    <property type="component" value="Unplaced"/>
</dbReference>
<feature type="compositionally biased region" description="Polar residues" evidence="9">
    <location>
        <begin position="383"/>
        <end position="405"/>
    </location>
</feature>
<dbReference type="InterPro" id="IPR039599">
    <property type="entry name" value="RBM48"/>
</dbReference>
<dbReference type="OrthoDB" id="78358at2759"/>
<dbReference type="OMA" id="CDIRPAY"/>
<dbReference type="SUPFAM" id="SSF54928">
    <property type="entry name" value="RNA-binding domain, RBD"/>
    <property type="match status" value="1"/>
</dbReference>
<dbReference type="GO" id="GO:0005681">
    <property type="term" value="C:spliceosomal complex"/>
    <property type="evidence" value="ECO:0007669"/>
    <property type="project" value="UniProtKB-KW"/>
</dbReference>
<dbReference type="FunFam" id="3.30.70.330:FF:000424">
    <property type="entry name" value="RNA-binding protein 48 isoform X4"/>
    <property type="match status" value="1"/>
</dbReference>
<feature type="domain" description="RRM" evidence="10">
    <location>
        <begin position="39"/>
        <end position="117"/>
    </location>
</feature>
<dbReference type="GO" id="GO:0008380">
    <property type="term" value="P:RNA splicing"/>
    <property type="evidence" value="ECO:0007669"/>
    <property type="project" value="UniProtKB-KW"/>
</dbReference>
<feature type="region of interest" description="Disordered" evidence="9">
    <location>
        <begin position="487"/>
        <end position="514"/>
    </location>
</feature>
<keyword evidence="5 8" id="KW-0694">RNA-binding</keyword>